<proteinExistence type="predicted"/>
<sequence length="388" mass="43879">MVRKDGELLPPLSPLPAAVLTCLALAGRKGMKTPELLDAVVHPNGGRAIASKSALHKHFETLHKLELPIPRFGSLVTDGYALEVDRVRVDAAEFVDGVRALPAEPTEAQVAKLIGYWREDPRAAQPRTRRNRWRPVFQARTTLVARIESAGLEGMAGLEEFVGLFPSDPECAPLRDRLARRERKRLLVVEDDVLEQIVVCLEADGYDCLPVGGLDDWHRLLKSDRDRILRCHGALVDLHLTEALNDEQGFDIVEWLRDNTEIPTALMTVAPPWDDLDLQPPLHRNRYRLVRIVNKQKGRRLNLPAIRAIAKALTSDEEEDVCARLSTWLESAYFHADRRLRRIRTRDGEKRVRECERSADAVRRTLSSSPLHEAEQAVRAFVDTWGRG</sequence>
<reference evidence="1 2" key="1">
    <citation type="submission" date="2020-08" db="EMBL/GenBank/DDBJ databases">
        <title>Sequencing the genomes of 1000 actinobacteria strains.</title>
        <authorList>
            <person name="Klenk H.-P."/>
        </authorList>
    </citation>
    <scope>NUCLEOTIDE SEQUENCE [LARGE SCALE GENOMIC DNA]</scope>
    <source>
        <strain evidence="1 2">DSM 43675</strain>
    </source>
</reference>
<dbReference type="AlphaFoldDB" id="A0A7X0G3P8"/>
<protein>
    <submittedName>
        <fullName evidence="1">Uncharacterized protein</fullName>
    </submittedName>
</protein>
<dbReference type="RefSeq" id="WP_185030287.1">
    <property type="nucleotide sequence ID" value="NZ_JACHMQ010000001.1"/>
</dbReference>
<organism evidence="1 2">
    <name type="scientific">Actinomadura coerulea</name>
    <dbReference type="NCBI Taxonomy" id="46159"/>
    <lineage>
        <taxon>Bacteria</taxon>
        <taxon>Bacillati</taxon>
        <taxon>Actinomycetota</taxon>
        <taxon>Actinomycetes</taxon>
        <taxon>Streptosporangiales</taxon>
        <taxon>Thermomonosporaceae</taxon>
        <taxon>Actinomadura</taxon>
    </lineage>
</organism>
<evidence type="ECO:0000313" key="1">
    <source>
        <dbReference type="EMBL" id="MBB6398889.1"/>
    </source>
</evidence>
<gene>
    <name evidence="1" type="ORF">BKA00_005803</name>
</gene>
<evidence type="ECO:0000313" key="2">
    <source>
        <dbReference type="Proteomes" id="UP000546324"/>
    </source>
</evidence>
<accession>A0A7X0G3P8</accession>
<dbReference type="Proteomes" id="UP000546324">
    <property type="component" value="Unassembled WGS sequence"/>
</dbReference>
<dbReference type="EMBL" id="JACHMQ010000001">
    <property type="protein sequence ID" value="MBB6398889.1"/>
    <property type="molecule type" value="Genomic_DNA"/>
</dbReference>
<keyword evidence="2" id="KW-1185">Reference proteome</keyword>
<name>A0A7X0G3P8_9ACTN</name>
<comment type="caution">
    <text evidence="1">The sequence shown here is derived from an EMBL/GenBank/DDBJ whole genome shotgun (WGS) entry which is preliminary data.</text>
</comment>